<protein>
    <submittedName>
        <fullName evidence="1">Ribose-phosphate pyrophosphokinase</fullName>
    </submittedName>
</protein>
<dbReference type="GO" id="GO:0006015">
    <property type="term" value="P:5-phosphoribose 1-diphosphate biosynthetic process"/>
    <property type="evidence" value="ECO:0007669"/>
    <property type="project" value="TreeGrafter"/>
</dbReference>
<gene>
    <name evidence="1" type="ORF">OMP38_20360</name>
</gene>
<sequence>MIRLNGQKLDFEPYPNGETRVNGEQISALALAENGNRIAFKYETDADLIKLMFVKSYLDDHGLGLASLDIYYMPYSRMDRAEGASAFTLKYTARMINAMNFARVTVVEPHSDVTLALLDRSGAVYPTLDLLDRVTAETGFDPAADYLFFPDAGAQKRYGRIEGFRQLVGHKERDFRTGRIQKLDVAGSVDRTGFKAIVIDDLCSYGGTFLLSAERLRELGASHIYLLVTHCENAIHLGKLPASGLIERVYTTDTILDGPSTDFIHIYPIGGMLP</sequence>
<dbReference type="GO" id="GO:0005737">
    <property type="term" value="C:cytoplasm"/>
    <property type="evidence" value="ECO:0007669"/>
    <property type="project" value="TreeGrafter"/>
</dbReference>
<dbReference type="InterPro" id="IPR029057">
    <property type="entry name" value="PRTase-like"/>
</dbReference>
<dbReference type="RefSeq" id="WP_277566703.1">
    <property type="nucleotide sequence ID" value="NZ_JAPDHZ010000003.1"/>
</dbReference>
<dbReference type="EMBL" id="JAPDHZ010000003">
    <property type="protein sequence ID" value="MDG0792960.1"/>
    <property type="molecule type" value="Genomic_DNA"/>
</dbReference>
<comment type="caution">
    <text evidence="1">The sequence shown here is derived from an EMBL/GenBank/DDBJ whole genome shotgun (WGS) entry which is preliminary data.</text>
</comment>
<dbReference type="PANTHER" id="PTHR10210">
    <property type="entry name" value="RIBOSE-PHOSPHATE DIPHOSPHOKINASE FAMILY MEMBER"/>
    <property type="match status" value="1"/>
</dbReference>
<keyword evidence="2" id="KW-1185">Reference proteome</keyword>
<proteinExistence type="predicted"/>
<dbReference type="GO" id="GO:0000287">
    <property type="term" value="F:magnesium ion binding"/>
    <property type="evidence" value="ECO:0007669"/>
    <property type="project" value="InterPro"/>
</dbReference>
<evidence type="ECO:0000313" key="2">
    <source>
        <dbReference type="Proteomes" id="UP001153387"/>
    </source>
</evidence>
<dbReference type="Proteomes" id="UP001153387">
    <property type="component" value="Unassembled WGS sequence"/>
</dbReference>
<reference evidence="1 2" key="1">
    <citation type="submission" date="2022-10" db="EMBL/GenBank/DDBJ databases">
        <title>Comparative genomic analysis of Cohnella hashimotonis sp. nov., isolated from the International Space Station.</title>
        <authorList>
            <person name="Simpson A."/>
            <person name="Venkateswaran K."/>
        </authorList>
    </citation>
    <scope>NUCLEOTIDE SEQUENCE [LARGE SCALE GENOMIC DNA]</scope>
    <source>
        <strain evidence="1 2">DSM 18997</strain>
    </source>
</reference>
<dbReference type="GO" id="GO:0004749">
    <property type="term" value="F:ribose phosphate diphosphokinase activity"/>
    <property type="evidence" value="ECO:0007669"/>
    <property type="project" value="TreeGrafter"/>
</dbReference>
<dbReference type="GO" id="GO:0002189">
    <property type="term" value="C:ribose phosphate diphosphokinase complex"/>
    <property type="evidence" value="ECO:0007669"/>
    <property type="project" value="TreeGrafter"/>
</dbReference>
<dbReference type="InterPro" id="IPR000836">
    <property type="entry name" value="PRTase_dom"/>
</dbReference>
<dbReference type="CDD" id="cd06223">
    <property type="entry name" value="PRTases_typeI"/>
    <property type="match status" value="1"/>
</dbReference>
<dbReference type="Gene3D" id="3.40.50.2020">
    <property type="match status" value="2"/>
</dbReference>
<evidence type="ECO:0000313" key="1">
    <source>
        <dbReference type="EMBL" id="MDG0792960.1"/>
    </source>
</evidence>
<dbReference type="GO" id="GO:0006164">
    <property type="term" value="P:purine nucleotide biosynthetic process"/>
    <property type="evidence" value="ECO:0007669"/>
    <property type="project" value="TreeGrafter"/>
</dbReference>
<name>A0A9X4KNN0_9BACL</name>
<accession>A0A9X4KNN0</accession>
<dbReference type="InterPro" id="IPR005946">
    <property type="entry name" value="Rib-P_diPkinase"/>
</dbReference>
<dbReference type="AlphaFoldDB" id="A0A9X4KNN0"/>
<dbReference type="PANTHER" id="PTHR10210:SF41">
    <property type="entry name" value="RIBOSE-PHOSPHATE PYROPHOSPHOKINASE 1, CHLOROPLASTIC"/>
    <property type="match status" value="1"/>
</dbReference>
<organism evidence="1 2">
    <name type="scientific">Cohnella ginsengisoli</name>
    <dbReference type="NCBI Taxonomy" id="425004"/>
    <lineage>
        <taxon>Bacteria</taxon>
        <taxon>Bacillati</taxon>
        <taxon>Bacillota</taxon>
        <taxon>Bacilli</taxon>
        <taxon>Bacillales</taxon>
        <taxon>Paenibacillaceae</taxon>
        <taxon>Cohnella</taxon>
    </lineage>
</organism>
<dbReference type="SUPFAM" id="SSF53271">
    <property type="entry name" value="PRTase-like"/>
    <property type="match status" value="2"/>
</dbReference>